<dbReference type="Proteomes" id="UP000051936">
    <property type="component" value="Unassembled WGS sequence"/>
</dbReference>
<dbReference type="OrthoDB" id="8225223at2"/>
<keyword evidence="2" id="KW-0472">Membrane</keyword>
<accession>A0A0R3D6N1</accession>
<dbReference type="EMBL" id="LJYG01000108">
    <property type="protein sequence ID" value="KRQ03061.1"/>
    <property type="molecule type" value="Genomic_DNA"/>
</dbReference>
<comment type="caution">
    <text evidence="3">The sequence shown here is derived from an EMBL/GenBank/DDBJ whole genome shotgun (WGS) entry which is preliminary data.</text>
</comment>
<feature type="transmembrane region" description="Helical" evidence="2">
    <location>
        <begin position="72"/>
        <end position="94"/>
    </location>
</feature>
<keyword evidence="2" id="KW-0812">Transmembrane</keyword>
<feature type="transmembrane region" description="Helical" evidence="2">
    <location>
        <begin position="161"/>
        <end position="182"/>
    </location>
</feature>
<evidence type="ECO:0000313" key="3">
    <source>
        <dbReference type="EMBL" id="KRQ03061.1"/>
    </source>
</evidence>
<gene>
    <name evidence="3" type="ORF">AOQ71_30280</name>
</gene>
<dbReference type="STRING" id="989370.AOQ71_30280"/>
<keyword evidence="4" id="KW-1185">Reference proteome</keyword>
<sequence>MEQRKSTKNDQSGVPSATSAPPTWMHRATSYSPDRRAKMLEHMARARSVPQHQPAVAPVPARKSGLDILGDLFGYIVLFGAIAILCMSRIPLYLGAFLFLADDARIEGAFAAVGVRFEPDTVGPDLIKAFASWFGWIALLACLRTSAPVWLAPLLPASQSWANIAGIALALSVVEALGSLAMRRARLRFGWEVGLDGLTVTTIKFVIAIGALLLVVLLGAV</sequence>
<feature type="transmembrane region" description="Helical" evidence="2">
    <location>
        <begin position="202"/>
        <end position="220"/>
    </location>
</feature>
<keyword evidence="2" id="KW-1133">Transmembrane helix</keyword>
<protein>
    <submittedName>
        <fullName evidence="3">Uncharacterized protein</fullName>
    </submittedName>
</protein>
<reference evidence="3 4" key="1">
    <citation type="submission" date="2015-09" db="EMBL/GenBank/DDBJ databases">
        <title>Draft Genome Sequence of Bradyrhizobium manausense Strain BR 3351T, a Novel Symbiotic Nitrogen-Fixing Alphaproteobacterium Isolated from Brazilian Amazon Rain Forest.</title>
        <authorList>
            <person name="De Araujo J.L."/>
            <person name="Zilli J.E."/>
        </authorList>
    </citation>
    <scope>NUCLEOTIDE SEQUENCE [LARGE SCALE GENOMIC DNA]</scope>
    <source>
        <strain evidence="3 4">BR3351</strain>
    </source>
</reference>
<evidence type="ECO:0000256" key="1">
    <source>
        <dbReference type="SAM" id="MobiDB-lite"/>
    </source>
</evidence>
<proteinExistence type="predicted"/>
<organism evidence="3 4">
    <name type="scientific">Bradyrhizobium manausense</name>
    <dbReference type="NCBI Taxonomy" id="989370"/>
    <lineage>
        <taxon>Bacteria</taxon>
        <taxon>Pseudomonadati</taxon>
        <taxon>Pseudomonadota</taxon>
        <taxon>Alphaproteobacteria</taxon>
        <taxon>Hyphomicrobiales</taxon>
        <taxon>Nitrobacteraceae</taxon>
        <taxon>Bradyrhizobium</taxon>
    </lineage>
</organism>
<feature type="compositionally biased region" description="Polar residues" evidence="1">
    <location>
        <begin position="9"/>
        <end position="21"/>
    </location>
</feature>
<dbReference type="AlphaFoldDB" id="A0A0R3D6N1"/>
<evidence type="ECO:0000313" key="4">
    <source>
        <dbReference type="Proteomes" id="UP000051936"/>
    </source>
</evidence>
<feature type="transmembrane region" description="Helical" evidence="2">
    <location>
        <begin position="133"/>
        <end position="154"/>
    </location>
</feature>
<evidence type="ECO:0000256" key="2">
    <source>
        <dbReference type="SAM" id="Phobius"/>
    </source>
</evidence>
<feature type="region of interest" description="Disordered" evidence="1">
    <location>
        <begin position="1"/>
        <end position="28"/>
    </location>
</feature>
<name>A0A0R3D6N1_9BRAD</name>